<gene>
    <name evidence="2" type="ORF">GCM10023235_76560</name>
</gene>
<evidence type="ECO:0008006" key="4">
    <source>
        <dbReference type="Google" id="ProtNLM"/>
    </source>
</evidence>
<accession>A0ABP9ERS5</accession>
<sequence>MSVADIQHNPDEVSRLANQIGAHADHLETTAGAHTRNTRRRMAATRGRDPLANAVVHSSEEILNVVKQAERQLRKHLRDVQKGLHQTNQNHQQNDKTLADMVRRIHERSEAQDKARQGWTDRVKAPDNSLKPKTVPVQWKPGMPKSQFARKAQQLHSLGRRGQMYKATNPVSRDTNITDDYKGALIRIINNNHKGNPNLADAASAAARSMHPDHIQELQVGGRDHWENLRMLHGKTNTDIGNHQIWPKIRDLPDGTPIKIKVKWK</sequence>
<feature type="compositionally biased region" description="Basic and acidic residues" evidence="1">
    <location>
        <begin position="109"/>
        <end position="125"/>
    </location>
</feature>
<dbReference type="EMBL" id="BAABIS010000001">
    <property type="protein sequence ID" value="GAA4884403.1"/>
    <property type="molecule type" value="Genomic_DNA"/>
</dbReference>
<evidence type="ECO:0000256" key="1">
    <source>
        <dbReference type="SAM" id="MobiDB-lite"/>
    </source>
</evidence>
<evidence type="ECO:0000313" key="3">
    <source>
        <dbReference type="Proteomes" id="UP001501752"/>
    </source>
</evidence>
<protein>
    <recommendedName>
        <fullName evidence="4">HNH endonuclease</fullName>
    </recommendedName>
</protein>
<feature type="region of interest" description="Disordered" evidence="1">
    <location>
        <begin position="109"/>
        <end position="142"/>
    </location>
</feature>
<name>A0ABP9ERS5_9ACTN</name>
<reference evidence="3" key="1">
    <citation type="journal article" date="2019" name="Int. J. Syst. Evol. Microbiol.">
        <title>The Global Catalogue of Microorganisms (GCM) 10K type strain sequencing project: providing services to taxonomists for standard genome sequencing and annotation.</title>
        <authorList>
            <consortium name="The Broad Institute Genomics Platform"/>
            <consortium name="The Broad Institute Genome Sequencing Center for Infectious Disease"/>
            <person name="Wu L."/>
            <person name="Ma J."/>
        </authorList>
    </citation>
    <scope>NUCLEOTIDE SEQUENCE [LARGE SCALE GENOMIC DNA]</scope>
    <source>
        <strain evidence="3">JCM 13006</strain>
    </source>
</reference>
<dbReference type="Proteomes" id="UP001501752">
    <property type="component" value="Unassembled WGS sequence"/>
</dbReference>
<proteinExistence type="predicted"/>
<keyword evidence="3" id="KW-1185">Reference proteome</keyword>
<organism evidence="2 3">
    <name type="scientific">Kitasatospora terrestris</name>
    <dbReference type="NCBI Taxonomy" id="258051"/>
    <lineage>
        <taxon>Bacteria</taxon>
        <taxon>Bacillati</taxon>
        <taxon>Actinomycetota</taxon>
        <taxon>Actinomycetes</taxon>
        <taxon>Kitasatosporales</taxon>
        <taxon>Streptomycetaceae</taxon>
        <taxon>Kitasatospora</taxon>
    </lineage>
</organism>
<evidence type="ECO:0000313" key="2">
    <source>
        <dbReference type="EMBL" id="GAA4884403.1"/>
    </source>
</evidence>
<comment type="caution">
    <text evidence="2">The sequence shown here is derived from an EMBL/GenBank/DDBJ whole genome shotgun (WGS) entry which is preliminary data.</text>
</comment>